<accession>A0A9N9W849</accession>
<protein>
    <submittedName>
        <fullName evidence="1">Uncharacterized protein</fullName>
    </submittedName>
</protein>
<dbReference type="EMBL" id="CABFOC020000011">
    <property type="protein sequence ID" value="CAH0045235.1"/>
    <property type="molecule type" value="Genomic_DNA"/>
</dbReference>
<evidence type="ECO:0000313" key="2">
    <source>
        <dbReference type="Proteomes" id="UP000775872"/>
    </source>
</evidence>
<dbReference type="OrthoDB" id="9970474at2759"/>
<reference evidence="1 2" key="2">
    <citation type="submission" date="2021-10" db="EMBL/GenBank/DDBJ databases">
        <authorList>
            <person name="Piombo E."/>
        </authorList>
    </citation>
    <scope>NUCLEOTIDE SEQUENCE [LARGE SCALE GENOMIC DNA]</scope>
</reference>
<comment type="caution">
    <text evidence="1">The sequence shown here is derived from an EMBL/GenBank/DDBJ whole genome shotgun (WGS) entry which is preliminary data.</text>
</comment>
<keyword evidence="2" id="KW-1185">Reference proteome</keyword>
<dbReference type="PANTHER" id="PTHR40518">
    <property type="entry name" value="ACETOACETATE DECARBOXYLASE"/>
    <property type="match status" value="1"/>
</dbReference>
<dbReference type="Proteomes" id="UP000775872">
    <property type="component" value="Unassembled WGS sequence"/>
</dbReference>
<reference evidence="2" key="1">
    <citation type="submission" date="2019-06" db="EMBL/GenBank/DDBJ databases">
        <authorList>
            <person name="Broberg M."/>
        </authorList>
    </citation>
    <scope>NUCLEOTIDE SEQUENCE [LARGE SCALE GENOMIC DNA]</scope>
</reference>
<gene>
    <name evidence="1" type="ORF">CSOL1703_00010981</name>
</gene>
<evidence type="ECO:0000313" key="1">
    <source>
        <dbReference type="EMBL" id="CAH0045235.1"/>
    </source>
</evidence>
<dbReference type="AlphaFoldDB" id="A0A9N9W849"/>
<organism evidence="1 2">
    <name type="scientific">Clonostachys solani</name>
    <dbReference type="NCBI Taxonomy" id="160281"/>
    <lineage>
        <taxon>Eukaryota</taxon>
        <taxon>Fungi</taxon>
        <taxon>Dikarya</taxon>
        <taxon>Ascomycota</taxon>
        <taxon>Pezizomycotina</taxon>
        <taxon>Sordariomycetes</taxon>
        <taxon>Hypocreomycetidae</taxon>
        <taxon>Hypocreales</taxon>
        <taxon>Bionectriaceae</taxon>
        <taxon>Clonostachys</taxon>
    </lineage>
</organism>
<proteinExistence type="predicted"/>
<dbReference type="PANTHER" id="PTHR40518:SF1">
    <property type="entry name" value="ACETOACETATE DECARBOXYLASE"/>
    <property type="match status" value="1"/>
</dbReference>
<sequence>MAEENAIPLVASPWKLKGSVYAFAYWTKVDASGNLPDVAYSPLEHASSFASPEAGRPIGGLSMIQIIRYAESPAGPYDELLISPGSFEYTVEDKNGKRVKKRHLRITRAYVSQKITSWNGRTSEYMTTLKWVAARRRFSAYNILLTRAIDWNVPKHLAKFDWVTGVDGQMSVKVFPHDTTDDPKESSPSPTPFFQASFKPTAYLPSFPLSFKVLNSIGIINTTLVHPPLPAGSGSQGELPGTDRWCAVSPNLWSRKTSLGWFDIRQGDAQDSLGPKNDNFWPGLGRWQLGYVMNDCEVDFPDGEHWDSPKSIN</sequence>
<name>A0A9N9W849_9HYPO</name>